<dbReference type="InterPro" id="IPR040079">
    <property type="entry name" value="Glutathione_S-Trfase"/>
</dbReference>
<reference evidence="5" key="1">
    <citation type="submission" date="2023-10" db="EMBL/GenBank/DDBJ databases">
        <title>Genome assembly of Pristionchus species.</title>
        <authorList>
            <person name="Yoshida K."/>
            <person name="Sommer R.J."/>
        </authorList>
    </citation>
    <scope>NUCLEOTIDE SEQUENCE</scope>
    <source>
        <strain evidence="5">RS0144</strain>
    </source>
</reference>
<dbReference type="Gene3D" id="1.20.1050.10">
    <property type="match status" value="1"/>
</dbReference>
<keyword evidence="2" id="KW-0812">Transmembrane</keyword>
<dbReference type="Proteomes" id="UP001432027">
    <property type="component" value="Unassembled WGS sequence"/>
</dbReference>
<dbReference type="Gene3D" id="3.40.30.10">
    <property type="entry name" value="Glutaredoxin"/>
    <property type="match status" value="1"/>
</dbReference>
<accession>A0AAV5T1H6</accession>
<dbReference type="SFLD" id="SFLDG01180">
    <property type="entry name" value="SUF1"/>
    <property type="match status" value="1"/>
</dbReference>
<dbReference type="GO" id="GO:0005737">
    <property type="term" value="C:cytoplasm"/>
    <property type="evidence" value="ECO:0007669"/>
    <property type="project" value="TreeGrafter"/>
</dbReference>
<protein>
    <recommendedName>
        <fullName evidence="7">Glutathione S-transferase</fullName>
    </recommendedName>
</protein>
<dbReference type="PANTHER" id="PTHR12289:SF32">
    <property type="entry name" value="GST_C_6 DOMAIN-CONTAINING PROTEIN"/>
    <property type="match status" value="1"/>
</dbReference>
<dbReference type="AlphaFoldDB" id="A0AAV5T1H6"/>
<feature type="domain" description="Metaxin glutathione S-transferase" evidence="3">
    <location>
        <begin position="213"/>
        <end position="276"/>
    </location>
</feature>
<name>A0AAV5T1H6_9BILA</name>
<evidence type="ECO:0000259" key="3">
    <source>
        <dbReference type="Pfam" id="PF17171"/>
    </source>
</evidence>
<dbReference type="InterPro" id="IPR036249">
    <property type="entry name" value="Thioredoxin-like_sf"/>
</dbReference>
<evidence type="ECO:0000256" key="1">
    <source>
        <dbReference type="ARBA" id="ARBA00006475"/>
    </source>
</evidence>
<dbReference type="CDD" id="cd03193">
    <property type="entry name" value="GST_C_Metaxin"/>
    <property type="match status" value="1"/>
</dbReference>
<keyword evidence="2" id="KW-1133">Transmembrane helix</keyword>
<evidence type="ECO:0008006" key="7">
    <source>
        <dbReference type="Google" id="ProtNLM"/>
    </source>
</evidence>
<evidence type="ECO:0000259" key="4">
    <source>
        <dbReference type="Pfam" id="PF17172"/>
    </source>
</evidence>
<dbReference type="Pfam" id="PF17171">
    <property type="entry name" value="GST_C_6"/>
    <property type="match status" value="1"/>
</dbReference>
<organism evidence="5 6">
    <name type="scientific">Pristionchus entomophagus</name>
    <dbReference type="NCBI Taxonomy" id="358040"/>
    <lineage>
        <taxon>Eukaryota</taxon>
        <taxon>Metazoa</taxon>
        <taxon>Ecdysozoa</taxon>
        <taxon>Nematoda</taxon>
        <taxon>Chromadorea</taxon>
        <taxon>Rhabditida</taxon>
        <taxon>Rhabditina</taxon>
        <taxon>Diplogasteromorpha</taxon>
        <taxon>Diplogasteroidea</taxon>
        <taxon>Neodiplogasteridae</taxon>
        <taxon>Pristionchus</taxon>
    </lineage>
</organism>
<comment type="similarity">
    <text evidence="1">Belongs to the FAX family.</text>
</comment>
<dbReference type="SUPFAM" id="SSF47616">
    <property type="entry name" value="GST C-terminal domain-like"/>
    <property type="match status" value="1"/>
</dbReference>
<dbReference type="Pfam" id="PF17172">
    <property type="entry name" value="GST_N_4"/>
    <property type="match status" value="1"/>
</dbReference>
<feature type="transmembrane region" description="Helical" evidence="2">
    <location>
        <begin position="12"/>
        <end position="29"/>
    </location>
</feature>
<feature type="transmembrane region" description="Helical" evidence="2">
    <location>
        <begin position="162"/>
        <end position="187"/>
    </location>
</feature>
<dbReference type="PANTHER" id="PTHR12289">
    <property type="entry name" value="METAXIN RELATED"/>
    <property type="match status" value="1"/>
</dbReference>
<feature type="domain" description="Thioredoxin-like fold" evidence="4">
    <location>
        <begin position="67"/>
        <end position="152"/>
    </location>
</feature>
<dbReference type="SFLD" id="SFLDS00019">
    <property type="entry name" value="Glutathione_Transferase_(cytos"/>
    <property type="match status" value="1"/>
</dbReference>
<dbReference type="EMBL" id="BTSX01000002">
    <property type="protein sequence ID" value="GMS86190.1"/>
    <property type="molecule type" value="Genomic_DNA"/>
</dbReference>
<dbReference type="InterPro" id="IPR026928">
    <property type="entry name" value="FAX/IsoI-like"/>
</dbReference>
<dbReference type="SFLD" id="SFLDG01200">
    <property type="entry name" value="SUF1.1"/>
    <property type="match status" value="1"/>
</dbReference>
<keyword evidence="6" id="KW-1185">Reference proteome</keyword>
<dbReference type="SUPFAM" id="SSF52833">
    <property type="entry name" value="Thioredoxin-like"/>
    <property type="match status" value="1"/>
</dbReference>
<keyword evidence="2" id="KW-0472">Membrane</keyword>
<evidence type="ECO:0000313" key="6">
    <source>
        <dbReference type="Proteomes" id="UP001432027"/>
    </source>
</evidence>
<sequence length="289" mass="32605">MFGCECCCLSSIVYYVGVITIAIKVVPFLQRLIKGEKPLELQEKNYKKDVVYLYQFPGSATASSLSPFCIKVEAFCRLHKLQFERRNTFSARGQKGLLPFIELNGQHHADSQIIFRRLIEHFQLKAYPDEQAAAIGHAIDRLLDNHFFNLKLMTKKGVSGKAVAAIAAGRVPTLLIPLVSLVVGWLWAKKMGERAAIAVGQFKEKEYNELLRNDIIQLQTILGKKQFLLGEEPSAVDCTAFGQLASTYATPTARFYLNDLLDSSEFSPLRDYIDRVKTRIFGNEFCDVK</sequence>
<dbReference type="InterPro" id="IPR033468">
    <property type="entry name" value="Metaxin_GST"/>
</dbReference>
<comment type="caution">
    <text evidence="5">The sequence shown here is derived from an EMBL/GenBank/DDBJ whole genome shotgun (WGS) entry which is preliminary data.</text>
</comment>
<evidence type="ECO:0000313" key="5">
    <source>
        <dbReference type="EMBL" id="GMS86190.1"/>
    </source>
</evidence>
<gene>
    <name evidence="5" type="ORF">PENTCL1PPCAC_8365</name>
</gene>
<dbReference type="InterPro" id="IPR050931">
    <property type="entry name" value="Mito_Protein_Transport_Metaxin"/>
</dbReference>
<proteinExistence type="inferred from homology"/>
<evidence type="ECO:0000256" key="2">
    <source>
        <dbReference type="SAM" id="Phobius"/>
    </source>
</evidence>
<dbReference type="InterPro" id="IPR012336">
    <property type="entry name" value="Thioredoxin-like_fold"/>
</dbReference>
<dbReference type="InterPro" id="IPR036282">
    <property type="entry name" value="Glutathione-S-Trfase_C_sf"/>
</dbReference>